<dbReference type="AlphaFoldDB" id="A0A512NRY6"/>
<organism evidence="2 3">
    <name type="scientific">Reyranella soli</name>
    <dbReference type="NCBI Taxonomy" id="1230389"/>
    <lineage>
        <taxon>Bacteria</taxon>
        <taxon>Pseudomonadati</taxon>
        <taxon>Pseudomonadota</taxon>
        <taxon>Alphaproteobacteria</taxon>
        <taxon>Hyphomicrobiales</taxon>
        <taxon>Reyranellaceae</taxon>
        <taxon>Reyranella</taxon>
    </lineage>
</organism>
<proteinExistence type="predicted"/>
<dbReference type="Proteomes" id="UP000321058">
    <property type="component" value="Unassembled WGS sequence"/>
</dbReference>
<evidence type="ECO:0000313" key="2">
    <source>
        <dbReference type="EMBL" id="GEP61711.1"/>
    </source>
</evidence>
<sequence>MIPEGTRGKWSIWATHPKRLGGIAELYATEASAVARAADLRQTCYLVDIFLSRPPRPPGGSSGRLSALGAMDDCQ</sequence>
<comment type="caution">
    <text evidence="2">The sequence shown here is derived from an EMBL/GenBank/DDBJ whole genome shotgun (WGS) entry which is preliminary data.</text>
</comment>
<accession>A0A512NRY6</accession>
<feature type="region of interest" description="Disordered" evidence="1">
    <location>
        <begin position="54"/>
        <end position="75"/>
    </location>
</feature>
<name>A0A512NRY6_9HYPH</name>
<reference evidence="2 3" key="1">
    <citation type="submission" date="2019-07" db="EMBL/GenBank/DDBJ databases">
        <title>Whole genome shotgun sequence of Reyranella soli NBRC 108950.</title>
        <authorList>
            <person name="Hosoyama A."/>
            <person name="Uohara A."/>
            <person name="Ohji S."/>
            <person name="Ichikawa N."/>
        </authorList>
    </citation>
    <scope>NUCLEOTIDE SEQUENCE [LARGE SCALE GENOMIC DNA]</scope>
    <source>
        <strain evidence="2 3">NBRC 108950</strain>
    </source>
</reference>
<keyword evidence="3" id="KW-1185">Reference proteome</keyword>
<gene>
    <name evidence="2" type="ORF">RSO01_88770</name>
</gene>
<feature type="compositionally biased region" description="Low complexity" evidence="1">
    <location>
        <begin position="63"/>
        <end position="75"/>
    </location>
</feature>
<dbReference type="EMBL" id="BKAJ01000248">
    <property type="protein sequence ID" value="GEP61711.1"/>
    <property type="molecule type" value="Genomic_DNA"/>
</dbReference>
<evidence type="ECO:0000313" key="3">
    <source>
        <dbReference type="Proteomes" id="UP000321058"/>
    </source>
</evidence>
<evidence type="ECO:0000256" key="1">
    <source>
        <dbReference type="SAM" id="MobiDB-lite"/>
    </source>
</evidence>
<protein>
    <submittedName>
        <fullName evidence="2">Uncharacterized protein</fullName>
    </submittedName>
</protein>